<keyword evidence="1" id="KW-1133">Transmembrane helix</keyword>
<keyword evidence="3" id="KW-1185">Reference proteome</keyword>
<gene>
    <name evidence="2" type="ORF">ATY39_04070</name>
</gene>
<feature type="transmembrane region" description="Helical" evidence="1">
    <location>
        <begin position="9"/>
        <end position="29"/>
    </location>
</feature>
<dbReference type="KEGG" id="rst:ATY39_04070"/>
<reference evidence="2 3" key="1">
    <citation type="journal article" date="2016" name="Genome Announc.">
        <title>Whole-Genome Sequence of Rummeliibacillus stabekisii Strain PP9 Isolated from Antarctic Soil.</title>
        <authorList>
            <person name="da Mota F.F."/>
            <person name="Vollu R.E."/>
            <person name="Jurelevicius D."/>
            <person name="Seldin L."/>
        </authorList>
    </citation>
    <scope>NUCLEOTIDE SEQUENCE [LARGE SCALE GENOMIC DNA]</scope>
    <source>
        <strain evidence="2 3">PP9</strain>
    </source>
</reference>
<dbReference type="OrthoDB" id="2885237at2"/>
<name>A0A143HBB2_9BACL</name>
<evidence type="ECO:0000313" key="3">
    <source>
        <dbReference type="Proteomes" id="UP000076021"/>
    </source>
</evidence>
<protein>
    <submittedName>
        <fullName evidence="2">Uncharacterized protein</fullName>
    </submittedName>
</protein>
<dbReference type="AlphaFoldDB" id="A0A143HBB2"/>
<dbReference type="RefSeq" id="WP_066786209.1">
    <property type="nucleotide sequence ID" value="NZ_CP014806.1"/>
</dbReference>
<dbReference type="Proteomes" id="UP000076021">
    <property type="component" value="Chromosome"/>
</dbReference>
<evidence type="ECO:0000256" key="1">
    <source>
        <dbReference type="SAM" id="Phobius"/>
    </source>
</evidence>
<keyword evidence="1" id="KW-0472">Membrane</keyword>
<sequence length="70" mass="7889">MKTSKNKKLIAIFGSVGILTLGISLMIIIKYQYHTNQLIIADCFENYENETTVTIKKHVIGSAVTCKRNE</sequence>
<evidence type="ECO:0000313" key="2">
    <source>
        <dbReference type="EMBL" id="AMW98690.1"/>
    </source>
</evidence>
<keyword evidence="1" id="KW-0812">Transmembrane</keyword>
<accession>A0A143HBB2</accession>
<reference evidence="3" key="2">
    <citation type="submission" date="2016-03" db="EMBL/GenBank/DDBJ databases">
        <authorList>
            <person name="Ploux O."/>
        </authorList>
    </citation>
    <scope>NUCLEOTIDE SEQUENCE [LARGE SCALE GENOMIC DNA]</scope>
    <source>
        <strain evidence="3">PP9</strain>
    </source>
</reference>
<proteinExistence type="predicted"/>
<dbReference type="STRING" id="241244.ATY39_04070"/>
<organism evidence="2 3">
    <name type="scientific">Rummeliibacillus stabekisii</name>
    <dbReference type="NCBI Taxonomy" id="241244"/>
    <lineage>
        <taxon>Bacteria</taxon>
        <taxon>Bacillati</taxon>
        <taxon>Bacillota</taxon>
        <taxon>Bacilli</taxon>
        <taxon>Bacillales</taxon>
        <taxon>Caryophanaceae</taxon>
        <taxon>Rummeliibacillus</taxon>
    </lineage>
</organism>
<dbReference type="EMBL" id="CP014806">
    <property type="protein sequence ID" value="AMW98690.1"/>
    <property type="molecule type" value="Genomic_DNA"/>
</dbReference>